<gene>
    <name evidence="3" type="ORF">LTRI10_LOCUS4484</name>
</gene>
<dbReference type="PANTHER" id="PTHR31286:SF99">
    <property type="entry name" value="DUF4283 DOMAIN-CONTAINING PROTEIN"/>
    <property type="match status" value="1"/>
</dbReference>
<dbReference type="AlphaFoldDB" id="A0AAV2CM38"/>
<name>A0AAV2CM38_9ROSI</name>
<organism evidence="3 4">
    <name type="scientific">Linum trigynum</name>
    <dbReference type="NCBI Taxonomy" id="586398"/>
    <lineage>
        <taxon>Eukaryota</taxon>
        <taxon>Viridiplantae</taxon>
        <taxon>Streptophyta</taxon>
        <taxon>Embryophyta</taxon>
        <taxon>Tracheophyta</taxon>
        <taxon>Spermatophyta</taxon>
        <taxon>Magnoliopsida</taxon>
        <taxon>eudicotyledons</taxon>
        <taxon>Gunneridae</taxon>
        <taxon>Pentapetalae</taxon>
        <taxon>rosids</taxon>
        <taxon>fabids</taxon>
        <taxon>Malpighiales</taxon>
        <taxon>Linaceae</taxon>
        <taxon>Linum</taxon>
    </lineage>
</organism>
<feature type="region of interest" description="Disordered" evidence="1">
    <location>
        <begin position="313"/>
        <end position="453"/>
    </location>
</feature>
<dbReference type="Pfam" id="PF14111">
    <property type="entry name" value="DUF4283"/>
    <property type="match status" value="1"/>
</dbReference>
<dbReference type="InterPro" id="IPR040256">
    <property type="entry name" value="At4g02000-like"/>
</dbReference>
<sequence length="453" mass="50442">METEIGVDTDAKKQTPLPWQVAAEKLFKSAKMDEKGWYVAKSDSEDVTAYEKEEDDEIMGEEYEPRCPPILFTAAEKTQWRREWRSALVVKGLGRRISYLPRAQRLNYLWALNGDIQISDMKNECYLVRFRDQRDYDLASTSGPWLLGDTYLAVHRWFKGFNPWKSEIKSTIVWVQLPELPIEFVNAEAVMRIGGLIGTPIKYKVEGITYLIQYKGLDNICGECGMYRKSTAKCTCQIMTSDINAEECEQVPETQQPDPTNGRIYGEWMSVMRGNRRQQRRPENGSGHNAIHVKNAVHVLHEEMQDEVISIHATSEEGGEKEADKVNEMTNEKEGDKVGEKLGKSHATKEKEMLKKKGGERQKVDDGLKNGRSEGKKGGKQPAEVVTGVSPGGGANAGRDKNRIAKQKEGGGGSKSAQSEPSKQSGVHGGNAHTSSNKKNGKGAGNLSPLGHK</sequence>
<dbReference type="InterPro" id="IPR025558">
    <property type="entry name" value="DUF4283"/>
</dbReference>
<feature type="domain" description="DUF4283" evidence="2">
    <location>
        <begin position="83"/>
        <end position="164"/>
    </location>
</feature>
<dbReference type="PANTHER" id="PTHR31286">
    <property type="entry name" value="GLYCINE-RICH CELL WALL STRUCTURAL PROTEIN 1.8-LIKE"/>
    <property type="match status" value="1"/>
</dbReference>
<keyword evidence="4" id="KW-1185">Reference proteome</keyword>
<feature type="compositionally biased region" description="Basic and acidic residues" evidence="1">
    <location>
        <begin position="398"/>
        <end position="409"/>
    </location>
</feature>
<evidence type="ECO:0000313" key="4">
    <source>
        <dbReference type="Proteomes" id="UP001497516"/>
    </source>
</evidence>
<evidence type="ECO:0000313" key="3">
    <source>
        <dbReference type="EMBL" id="CAL1356810.1"/>
    </source>
</evidence>
<proteinExistence type="predicted"/>
<dbReference type="Proteomes" id="UP001497516">
    <property type="component" value="Chromosome 1"/>
</dbReference>
<accession>A0AAV2CM38</accession>
<evidence type="ECO:0000259" key="2">
    <source>
        <dbReference type="Pfam" id="PF14111"/>
    </source>
</evidence>
<dbReference type="EMBL" id="OZ034813">
    <property type="protein sequence ID" value="CAL1356810.1"/>
    <property type="molecule type" value="Genomic_DNA"/>
</dbReference>
<feature type="compositionally biased region" description="Polar residues" evidence="1">
    <location>
        <begin position="415"/>
        <end position="425"/>
    </location>
</feature>
<protein>
    <recommendedName>
        <fullName evidence="2">DUF4283 domain-containing protein</fullName>
    </recommendedName>
</protein>
<evidence type="ECO:0000256" key="1">
    <source>
        <dbReference type="SAM" id="MobiDB-lite"/>
    </source>
</evidence>
<reference evidence="3 4" key="1">
    <citation type="submission" date="2024-04" db="EMBL/GenBank/DDBJ databases">
        <authorList>
            <person name="Fracassetti M."/>
        </authorList>
    </citation>
    <scope>NUCLEOTIDE SEQUENCE [LARGE SCALE GENOMIC DNA]</scope>
</reference>
<feature type="compositionally biased region" description="Basic and acidic residues" evidence="1">
    <location>
        <begin position="314"/>
        <end position="377"/>
    </location>
</feature>